<dbReference type="Proteomes" id="UP001149140">
    <property type="component" value="Unassembled WGS sequence"/>
</dbReference>
<dbReference type="InterPro" id="IPR046828">
    <property type="entry name" value="RepSA"/>
</dbReference>
<sequence>MTPGLAAGEGFTPELLVELAERAGQPDFPRLEKQLRSTGYCARPVRLKGHTEVCGEDGRWRSTWSTATEPDGVLRKACGNRREAICPACAERYRQDAYHLIAAGLRGGKGVPDSVSAHPMIFATLTAPSFGPVHTRVLGADGRPKRCRPRRDAPVCPHGESLSCTAVHDEGDECLGAALCRECFEYDRALLWNSLLGELWRRTTIYLPRKLAQRLGITQKRLKQLVRAAYVKVAEYQQRGLVHVHVVIRLDEALPTYRRDVIRAPDHRFTVELLEHALRAAAAAVTVPVPAEAGGGFVRWGAQLDVQHIGANEAGRCAGYLAKYATKATEQAGGVLHRVSEHEVDELAVSPHVREYLRHAFALDVQVADRKLARNAHAFGYRGHCLTKSRRYSTTFKQLRADREAFVHAQILARSRDAAQLAIAAAAPDRRRGVYAFDGQGHFTTLQGLLAEKGRAREREMRRIAREELCDQPPTRREHPCQTPQR</sequence>
<gene>
    <name evidence="1" type="ORF">OM076_04820</name>
</gene>
<evidence type="ECO:0000313" key="2">
    <source>
        <dbReference type="Proteomes" id="UP001149140"/>
    </source>
</evidence>
<reference evidence="1" key="1">
    <citation type="submission" date="2022-10" db="EMBL/GenBank/DDBJ databases">
        <title>The WGS of Solirubrobacter ginsenosidimutans DSM 21036.</title>
        <authorList>
            <person name="Jiang Z."/>
        </authorList>
    </citation>
    <scope>NUCLEOTIDE SEQUENCE</scope>
    <source>
        <strain evidence="1">DSM 21036</strain>
    </source>
</reference>
<dbReference type="EMBL" id="JAPDOD010000002">
    <property type="protein sequence ID" value="MDA0159578.1"/>
    <property type="molecule type" value="Genomic_DNA"/>
</dbReference>
<dbReference type="AlphaFoldDB" id="A0A9X3MTT1"/>
<comment type="caution">
    <text evidence="1">The sequence shown here is derived from an EMBL/GenBank/DDBJ whole genome shotgun (WGS) entry which is preliminary data.</text>
</comment>
<evidence type="ECO:0008006" key="3">
    <source>
        <dbReference type="Google" id="ProtNLM"/>
    </source>
</evidence>
<evidence type="ECO:0000313" key="1">
    <source>
        <dbReference type="EMBL" id="MDA0159578.1"/>
    </source>
</evidence>
<dbReference type="Pfam" id="PF20199">
    <property type="entry name" value="RepSA"/>
    <property type="match status" value="1"/>
</dbReference>
<keyword evidence="2" id="KW-1185">Reference proteome</keyword>
<proteinExistence type="predicted"/>
<accession>A0A9X3MTT1</accession>
<name>A0A9X3MTT1_9ACTN</name>
<dbReference type="RefSeq" id="WP_270038320.1">
    <property type="nucleotide sequence ID" value="NZ_JAPDOD010000002.1"/>
</dbReference>
<protein>
    <recommendedName>
        <fullName evidence="3">Replication initiation protein</fullName>
    </recommendedName>
</protein>
<organism evidence="1 2">
    <name type="scientific">Solirubrobacter ginsenosidimutans</name>
    <dbReference type="NCBI Taxonomy" id="490573"/>
    <lineage>
        <taxon>Bacteria</taxon>
        <taxon>Bacillati</taxon>
        <taxon>Actinomycetota</taxon>
        <taxon>Thermoleophilia</taxon>
        <taxon>Solirubrobacterales</taxon>
        <taxon>Solirubrobacteraceae</taxon>
        <taxon>Solirubrobacter</taxon>
    </lineage>
</organism>